<feature type="region of interest" description="Disordered" evidence="2">
    <location>
        <begin position="992"/>
        <end position="1020"/>
    </location>
</feature>
<sequence length="1716" mass="194109">MFEFVDSGKRAPMILLKLAADINATNWSTNMLMKGGLQVQSSYYNCQVGAWEPLLEPYVEDEGVYRPLEMQIKIFRAKAYLIQHRTSPEENNEKEMSALTLAKVSKSKSFTKIAASEESETSADEQDLETGSMVFVRRQHHKNELGKAKHESTSLVSYPEDSDSENEEGVMEKLANAISHLFTGDSSDGEASDSNDSSGAEPSPDTDDGSELESMASALNGLAGKDARPILMKKHSDSIDSGLETEGVDKVATYVMIDFKDRIELTLTPQCLEVIGKLHSAFTKNSPVLSDNSITLINDVTPNSTVTLISKAEAGPAKVIMSASYDHSDSTPSSPASSTGPTDFFSPQGSDVDGEGFDDGFFVKNLEQHPIADLYSPYLNFPTEPVACLYKKVTDQRVRFLIPGFEETELLCPQRTCNKLHLLQPIRNGNRYYVVLSVVCHEWGQKITLRSPLQVKNETSYAIAIYYKKSLLESLGFPLIGESTNPFEDTHRIAVVEPDDTYNVPLTVAHHCKLFIQPAHVDNYGLSETGLWWQDLAGDLNVPKDVMCPAKTENDSSTFAVKALCEEGAPTHRPSRLIPKYLIRILPPLCLSNRLPYAVEIKIPALNIETRIEAGESSNMYNLNLMKNHKVVINVPSYLGICWTGSFNLSPEVEEKVIGMATEQDTEGGNKQLGLSIRVERHETCEVLLYAPYWIINKTGLPLQLRASLTDVVYEAQSEEPLLFCFRKQRKPCVRLRAYHSSWSSAFSMDAFGTSGLVICKDRERKRKYRILLKSDLSEVCPQTTKIITLLPNLIISNESKRALRFMEENEKADLWIDLLPSQTMAFWPETERMFLLVKYRDSKVVSQHFPVTSTHETVLRMDKGGALCVKVTGGGNRPFSVVFSAYTTGDAPVRVDNLCEDLFLKVHQQHLGQVALLSPYQSMLYTWDDPCKERSLLWNVYNKKCKDYIAEIWKDGYGQERVSFHMVKKQQSTPQMPTVTSKLSASFKRFSTVPAPSGQGSSSSEDSESDEQQKPQLNKKTRKDKVIVYWVSYLEGPQRVLMFTQDERIAYKARLRIDAEKSYLELFFSAKGFGLSLSNKINGCLQELAYFSLRDSAPIWEVSVAHRWKPLTLELAAWIEDRWKQDLKKAQMKELVHVDFEKMHMTKPFYGELRRRWVPALWVQYRKSLNYSCLHLKIHLLQLENQLHTAVFPIVIHPKHVPKALLRKCGGRPCLELSILKKYQSSQSEDIYKSIKLLVQEFIVQVDKSFMLQLYNLYSPWISEVKPSVRIRSDISALHLPLSSWTKTRNESKVYIEHIHLSPITFQISFLTNGSTLPVNHFYGKSYKDDLFLYFFESLTPTHMEIKGLNLRTTYFERKGIMDSRQSHWEEVLTHYTSQLIPQLHVMMFGLDILSNPYSLVTDFTDGLGDLFYEPSFYQIESAEEYSEGLSTGAQILMGHVRGTSGNNSSLITTGITDSSVIMHLDDDLKKKRKLCLQPNSELPNILLAFSRTFEVGIALGMSGIIIKQQIGTQQHDGIELFFRSIGKGLMGLLTKPSGGIVDCISMASDGIKRASEMGEEIILRTRQPRHMDQYLGVRPYSPYEAAGKQLLNLMNKGHYSDTDIYWTHAPLGLDGKTFVLVTIHHVFLVEKCRLWGSWEVEWGVRVDDIMSVPTLSDNSLVFKVRQDEAFTYLTGNERTVTCSDKSVLQWLQKRIEAVMIVNMEDKPCPVTAAS</sequence>
<evidence type="ECO:0000313" key="6">
    <source>
        <dbReference type="Proteomes" id="UP000466442"/>
    </source>
</evidence>
<feature type="domain" description="Vacuolar protein sorting-associated protein 13 VPS13 adaptor binding" evidence="3">
    <location>
        <begin position="398"/>
        <end position="934"/>
    </location>
</feature>
<dbReference type="PANTHER" id="PTHR16166">
    <property type="entry name" value="VACUOLAR PROTEIN SORTING-ASSOCIATED PROTEIN VPS13"/>
    <property type="match status" value="1"/>
</dbReference>
<feature type="compositionally biased region" description="Acidic residues" evidence="2">
    <location>
        <begin position="160"/>
        <end position="169"/>
    </location>
</feature>
<evidence type="ECO:0008006" key="7">
    <source>
        <dbReference type="Google" id="ProtNLM"/>
    </source>
</evidence>
<feature type="region of interest" description="Disordered" evidence="2">
    <location>
        <begin position="143"/>
        <end position="169"/>
    </location>
</feature>
<feature type="compositionally biased region" description="Low complexity" evidence="2">
    <location>
        <begin position="330"/>
        <end position="343"/>
    </location>
</feature>
<accession>A0A8S9XTJ7</accession>
<evidence type="ECO:0000313" key="5">
    <source>
        <dbReference type="EMBL" id="KAF6212352.1"/>
    </source>
</evidence>
<dbReference type="Pfam" id="PF25036">
    <property type="entry name" value="VPS13_VAB"/>
    <property type="match status" value="1"/>
</dbReference>
<evidence type="ECO:0000256" key="1">
    <source>
        <dbReference type="ARBA" id="ARBA00006545"/>
    </source>
</evidence>
<name>A0A8S9XTJ7_APOLU</name>
<proteinExistence type="inferred from homology"/>
<feature type="region of interest" description="Disordered" evidence="2">
    <location>
        <begin position="182"/>
        <end position="212"/>
    </location>
</feature>
<protein>
    <recommendedName>
        <fullName evidence="7">Vacuolar protein sorting-associated protein 13 DH-like domain-containing protein</fullName>
    </recommendedName>
</protein>
<dbReference type="InterPro" id="IPR009543">
    <property type="entry name" value="VPS13_VAB"/>
</dbReference>
<evidence type="ECO:0000259" key="4">
    <source>
        <dbReference type="Pfam" id="PF25037"/>
    </source>
</evidence>
<dbReference type="GO" id="GO:0006623">
    <property type="term" value="P:protein targeting to vacuole"/>
    <property type="evidence" value="ECO:0007669"/>
    <property type="project" value="TreeGrafter"/>
</dbReference>
<feature type="compositionally biased region" description="Basic and acidic residues" evidence="2">
    <location>
        <begin position="143"/>
        <end position="152"/>
    </location>
</feature>
<dbReference type="PANTHER" id="PTHR16166:SF93">
    <property type="entry name" value="INTERMEMBRANE LIPID TRANSFER PROTEIN VPS13"/>
    <property type="match status" value="1"/>
</dbReference>
<feature type="region of interest" description="Disordered" evidence="2">
    <location>
        <begin position="324"/>
        <end position="349"/>
    </location>
</feature>
<evidence type="ECO:0000259" key="3">
    <source>
        <dbReference type="Pfam" id="PF25036"/>
    </source>
</evidence>
<reference evidence="5" key="1">
    <citation type="journal article" date="2021" name="Mol. Ecol. Resour.">
        <title>Apolygus lucorum genome provides insights into omnivorousness and mesophyll feeding.</title>
        <authorList>
            <person name="Liu Y."/>
            <person name="Liu H."/>
            <person name="Wang H."/>
            <person name="Huang T."/>
            <person name="Liu B."/>
            <person name="Yang B."/>
            <person name="Yin L."/>
            <person name="Li B."/>
            <person name="Zhang Y."/>
            <person name="Zhang S."/>
            <person name="Jiang F."/>
            <person name="Zhang X."/>
            <person name="Ren Y."/>
            <person name="Wang B."/>
            <person name="Wang S."/>
            <person name="Lu Y."/>
            <person name="Wu K."/>
            <person name="Fan W."/>
            <person name="Wang G."/>
        </authorList>
    </citation>
    <scope>NUCLEOTIDE SEQUENCE</scope>
    <source>
        <strain evidence="5">12Hb</strain>
    </source>
</reference>
<dbReference type="OrthoDB" id="428159at2759"/>
<keyword evidence="6" id="KW-1185">Reference proteome</keyword>
<dbReference type="InterPro" id="IPR026847">
    <property type="entry name" value="VPS13"/>
</dbReference>
<evidence type="ECO:0000256" key="2">
    <source>
        <dbReference type="SAM" id="MobiDB-lite"/>
    </source>
</evidence>
<organism evidence="5 6">
    <name type="scientific">Apolygus lucorum</name>
    <name type="common">Small green plant bug</name>
    <name type="synonym">Lygocoris lucorum</name>
    <dbReference type="NCBI Taxonomy" id="248454"/>
    <lineage>
        <taxon>Eukaryota</taxon>
        <taxon>Metazoa</taxon>
        <taxon>Ecdysozoa</taxon>
        <taxon>Arthropoda</taxon>
        <taxon>Hexapoda</taxon>
        <taxon>Insecta</taxon>
        <taxon>Pterygota</taxon>
        <taxon>Neoptera</taxon>
        <taxon>Paraneoptera</taxon>
        <taxon>Hemiptera</taxon>
        <taxon>Heteroptera</taxon>
        <taxon>Panheteroptera</taxon>
        <taxon>Cimicomorpha</taxon>
        <taxon>Miridae</taxon>
        <taxon>Mirini</taxon>
        <taxon>Apolygus</taxon>
    </lineage>
</organism>
<comment type="caution">
    <text evidence="5">The sequence shown here is derived from an EMBL/GenBank/DDBJ whole genome shotgun (WGS) entry which is preliminary data.</text>
</comment>
<dbReference type="GO" id="GO:0045053">
    <property type="term" value="P:protein retention in Golgi apparatus"/>
    <property type="evidence" value="ECO:0007669"/>
    <property type="project" value="TreeGrafter"/>
</dbReference>
<comment type="similarity">
    <text evidence="1">Belongs to the VPS13 family.</text>
</comment>
<dbReference type="InterPro" id="IPR056748">
    <property type="entry name" value="VPS13-like_C"/>
</dbReference>
<gene>
    <name evidence="5" type="ORF">GE061_012874</name>
</gene>
<dbReference type="Proteomes" id="UP000466442">
    <property type="component" value="Unassembled WGS sequence"/>
</dbReference>
<dbReference type="EMBL" id="WIXP02000004">
    <property type="protein sequence ID" value="KAF6212352.1"/>
    <property type="molecule type" value="Genomic_DNA"/>
</dbReference>
<dbReference type="Pfam" id="PF25037">
    <property type="entry name" value="VPS13_C"/>
    <property type="match status" value="1"/>
</dbReference>
<feature type="domain" description="Intermembrane lipid transfer protein VPS13-like C-terminal" evidence="4">
    <location>
        <begin position="1568"/>
        <end position="1686"/>
    </location>
</feature>